<feature type="region of interest" description="Disordered" evidence="1">
    <location>
        <begin position="85"/>
        <end position="109"/>
    </location>
</feature>
<dbReference type="AlphaFoldDB" id="A0A0Q3UTH4"/>
<gene>
    <name evidence="3" type="ORF">AAES_68806</name>
</gene>
<evidence type="ECO:0000313" key="3">
    <source>
        <dbReference type="EMBL" id="KQK82962.1"/>
    </source>
</evidence>
<sequence>MAAPRQEEGWDPPVTSPRAPVTFEDVAVRFSAEEWELLEEWQRELHWEVTEGTSQLLASLGPPSSPALAALVQLVKEIPEFLFGGPKADVDPGATTSGDTERMGVNGSQMGPGRVLIRLWCYLSRQ</sequence>
<dbReference type="SUPFAM" id="SSF109640">
    <property type="entry name" value="KRAB domain (Kruppel-associated box)"/>
    <property type="match status" value="1"/>
</dbReference>
<accession>A0A0Q3UTH4</accession>
<evidence type="ECO:0000313" key="4">
    <source>
        <dbReference type="Proteomes" id="UP000051836"/>
    </source>
</evidence>
<reference evidence="3 4" key="1">
    <citation type="submission" date="2015-10" db="EMBL/GenBank/DDBJ databases">
        <authorList>
            <person name="Gilbert D.G."/>
        </authorList>
    </citation>
    <scope>NUCLEOTIDE SEQUENCE [LARGE SCALE GENOMIC DNA]</scope>
    <source>
        <strain evidence="3">FVVF132</strain>
    </source>
</reference>
<dbReference type="InterPro" id="IPR001909">
    <property type="entry name" value="KRAB"/>
</dbReference>
<comment type="caution">
    <text evidence="3">The sequence shown here is derived from an EMBL/GenBank/DDBJ whole genome shotgun (WGS) entry which is preliminary data.</text>
</comment>
<evidence type="ECO:0000259" key="2">
    <source>
        <dbReference type="PROSITE" id="PS50805"/>
    </source>
</evidence>
<dbReference type="GO" id="GO:0006355">
    <property type="term" value="P:regulation of DNA-templated transcription"/>
    <property type="evidence" value="ECO:0007669"/>
    <property type="project" value="InterPro"/>
</dbReference>
<dbReference type="PANTHER" id="PTHR22740">
    <property type="entry name" value="PROTEIN KRBA1"/>
    <property type="match status" value="1"/>
</dbReference>
<dbReference type="SMART" id="SM00349">
    <property type="entry name" value="KRAB"/>
    <property type="match status" value="1"/>
</dbReference>
<dbReference type="InterPro" id="IPR036051">
    <property type="entry name" value="KRAB_dom_sf"/>
</dbReference>
<dbReference type="Proteomes" id="UP000051836">
    <property type="component" value="Unassembled WGS sequence"/>
</dbReference>
<dbReference type="Gene3D" id="6.10.140.140">
    <property type="match status" value="1"/>
</dbReference>
<dbReference type="OrthoDB" id="9892686at2759"/>
<dbReference type="Pfam" id="PF01352">
    <property type="entry name" value="KRAB"/>
    <property type="match status" value="1"/>
</dbReference>
<dbReference type="EMBL" id="LMAW01001669">
    <property type="protein sequence ID" value="KQK82962.1"/>
    <property type="molecule type" value="Genomic_DNA"/>
</dbReference>
<dbReference type="PROSITE" id="PS50805">
    <property type="entry name" value="KRAB"/>
    <property type="match status" value="1"/>
</dbReference>
<protein>
    <submittedName>
        <fullName evidence="3">Zinc finger protein 565-like protein</fullName>
    </submittedName>
</protein>
<evidence type="ECO:0000256" key="1">
    <source>
        <dbReference type="SAM" id="MobiDB-lite"/>
    </source>
</evidence>
<proteinExistence type="predicted"/>
<name>A0A0Q3UTH4_AMAAE</name>
<organism evidence="3 4">
    <name type="scientific">Amazona aestiva</name>
    <name type="common">Blue-fronted Amazon parrot</name>
    <dbReference type="NCBI Taxonomy" id="12930"/>
    <lineage>
        <taxon>Eukaryota</taxon>
        <taxon>Metazoa</taxon>
        <taxon>Chordata</taxon>
        <taxon>Craniata</taxon>
        <taxon>Vertebrata</taxon>
        <taxon>Euteleostomi</taxon>
        <taxon>Archelosauria</taxon>
        <taxon>Archosauria</taxon>
        <taxon>Dinosauria</taxon>
        <taxon>Saurischia</taxon>
        <taxon>Theropoda</taxon>
        <taxon>Coelurosauria</taxon>
        <taxon>Aves</taxon>
        <taxon>Neognathae</taxon>
        <taxon>Neoaves</taxon>
        <taxon>Telluraves</taxon>
        <taxon>Australaves</taxon>
        <taxon>Psittaciformes</taxon>
        <taxon>Psittacidae</taxon>
        <taxon>Amazona</taxon>
    </lineage>
</organism>
<keyword evidence="4" id="KW-1185">Reference proteome</keyword>
<feature type="domain" description="KRAB" evidence="2">
    <location>
        <begin position="21"/>
        <end position="101"/>
    </location>
</feature>
<dbReference type="PANTHER" id="PTHR22740:SF3">
    <property type="entry name" value="PROTEIN KRBA1"/>
    <property type="match status" value="1"/>
</dbReference>
<dbReference type="STRING" id="12930.A0A0Q3UTH4"/>
<dbReference type="InterPro" id="IPR040095">
    <property type="entry name" value="KRBA1"/>
</dbReference>